<sequence>MSEENIQRKIDALLKELQEKTGVSDEEMDEFKKIMELADFSQDQE</sequence>
<gene>
    <name evidence="1" type="ORF">EV03_0650</name>
</gene>
<proteinExistence type="predicted"/>
<evidence type="ECO:0000313" key="2">
    <source>
        <dbReference type="Proteomes" id="UP000030392"/>
    </source>
</evidence>
<evidence type="ECO:0000313" key="1">
    <source>
        <dbReference type="EMBL" id="KGG21232.1"/>
    </source>
</evidence>
<name>A0A0A2C6R1_PROMR</name>
<organism evidence="1 2">
    <name type="scientific">Prochlorococcus marinus str. PAC1</name>
    <dbReference type="NCBI Taxonomy" id="59924"/>
    <lineage>
        <taxon>Bacteria</taxon>
        <taxon>Bacillati</taxon>
        <taxon>Cyanobacteriota</taxon>
        <taxon>Cyanophyceae</taxon>
        <taxon>Synechococcales</taxon>
        <taxon>Prochlorococcaceae</taxon>
        <taxon>Prochlorococcus</taxon>
    </lineage>
</organism>
<dbReference type="EMBL" id="JNAX01000008">
    <property type="protein sequence ID" value="KGG21232.1"/>
    <property type="molecule type" value="Genomic_DNA"/>
</dbReference>
<reference evidence="2" key="1">
    <citation type="journal article" date="2014" name="Sci. Data">
        <title>Genomes of diverse isolates of the marine cyanobacterium Prochlorococcus.</title>
        <authorList>
            <person name="Biller S."/>
            <person name="Berube P."/>
            <person name="Thompson J."/>
            <person name="Kelly L."/>
            <person name="Roggensack S."/>
            <person name="Awad L."/>
            <person name="Roache-Johnson K."/>
            <person name="Ding H."/>
            <person name="Giovannoni S.J."/>
            <person name="Moore L.R."/>
            <person name="Chisholm S.W."/>
        </authorList>
    </citation>
    <scope>NUCLEOTIDE SEQUENCE [LARGE SCALE GENOMIC DNA]</scope>
    <source>
        <strain evidence="2">PAC1</strain>
    </source>
</reference>
<accession>A0A0A2C6R1</accession>
<dbReference type="AlphaFoldDB" id="A0A0A2C6R1"/>
<comment type="caution">
    <text evidence="1">The sequence shown here is derived from an EMBL/GenBank/DDBJ whole genome shotgun (WGS) entry which is preliminary data.</text>
</comment>
<protein>
    <submittedName>
        <fullName evidence="1">Uncharacterized protein</fullName>
    </submittedName>
</protein>
<dbReference type="Proteomes" id="UP000030392">
    <property type="component" value="Unassembled WGS sequence"/>
</dbReference>
<dbReference type="RefSeq" id="WP_193743104.1">
    <property type="nucleotide sequence ID" value="NZ_CP138967.1"/>
</dbReference>